<keyword evidence="4" id="KW-1185">Reference proteome</keyword>
<dbReference type="InterPro" id="IPR002347">
    <property type="entry name" value="SDR_fam"/>
</dbReference>
<dbReference type="NCBIfam" id="NF009466">
    <property type="entry name" value="PRK12826.1-2"/>
    <property type="match status" value="1"/>
</dbReference>
<comment type="similarity">
    <text evidence="1">Belongs to the short-chain dehydrogenases/reductases (SDR) family.</text>
</comment>
<dbReference type="Gene3D" id="3.40.50.720">
    <property type="entry name" value="NAD(P)-binding Rossmann-like Domain"/>
    <property type="match status" value="1"/>
</dbReference>
<dbReference type="PROSITE" id="PS00061">
    <property type="entry name" value="ADH_SHORT"/>
    <property type="match status" value="1"/>
</dbReference>
<evidence type="ECO:0000256" key="1">
    <source>
        <dbReference type="ARBA" id="ARBA00006484"/>
    </source>
</evidence>
<reference evidence="4" key="1">
    <citation type="submission" date="2017-04" db="EMBL/GenBank/DDBJ databases">
        <title>Function of individual gut microbiota members based on whole genome sequencing of pure cultures obtained from chicken caecum.</title>
        <authorList>
            <person name="Medvecky M."/>
            <person name="Cejkova D."/>
            <person name="Polansky O."/>
            <person name="Karasova D."/>
            <person name="Kubasova T."/>
            <person name="Cizek A."/>
            <person name="Rychlik I."/>
        </authorList>
    </citation>
    <scope>NUCLEOTIDE SEQUENCE [LARGE SCALE GENOMIC DNA]</scope>
    <source>
        <strain evidence="4">An178</strain>
    </source>
</reference>
<dbReference type="InterPro" id="IPR020904">
    <property type="entry name" value="Sc_DH/Rdtase_CS"/>
</dbReference>
<dbReference type="PRINTS" id="PR00080">
    <property type="entry name" value="SDRFAMILY"/>
</dbReference>
<dbReference type="NCBIfam" id="NF006080">
    <property type="entry name" value="PRK08226.1"/>
    <property type="match status" value="1"/>
</dbReference>
<dbReference type="RefSeq" id="WP_087158766.1">
    <property type="nucleotide sequence ID" value="NZ_NFKM01000011.1"/>
</dbReference>
<keyword evidence="2" id="KW-0560">Oxidoreductase</keyword>
<dbReference type="NCBIfam" id="NF005559">
    <property type="entry name" value="PRK07231.1"/>
    <property type="match status" value="1"/>
</dbReference>
<dbReference type="AlphaFoldDB" id="A0A1Y4LWT5"/>
<dbReference type="FunFam" id="3.40.50.720:FF:000084">
    <property type="entry name" value="Short-chain dehydrogenase reductase"/>
    <property type="match status" value="1"/>
</dbReference>
<name>A0A1Y4LWT5_9FIRM</name>
<dbReference type="Pfam" id="PF13561">
    <property type="entry name" value="adh_short_C2"/>
    <property type="match status" value="1"/>
</dbReference>
<protein>
    <submittedName>
        <fullName evidence="3">NAD(P)-dependent oxidoreductase</fullName>
    </submittedName>
</protein>
<dbReference type="SUPFAM" id="SSF51735">
    <property type="entry name" value="NAD(P)-binding Rossmann-fold domains"/>
    <property type="match status" value="1"/>
</dbReference>
<evidence type="ECO:0000313" key="4">
    <source>
        <dbReference type="Proteomes" id="UP000195447"/>
    </source>
</evidence>
<dbReference type="GO" id="GO:0008206">
    <property type="term" value="P:bile acid metabolic process"/>
    <property type="evidence" value="ECO:0007669"/>
    <property type="project" value="UniProtKB-ARBA"/>
</dbReference>
<comment type="caution">
    <text evidence="3">The sequence shown here is derived from an EMBL/GenBank/DDBJ whole genome shotgun (WGS) entry which is preliminary data.</text>
</comment>
<dbReference type="PRINTS" id="PR00081">
    <property type="entry name" value="GDHRDH"/>
</dbReference>
<evidence type="ECO:0000256" key="2">
    <source>
        <dbReference type="ARBA" id="ARBA00023002"/>
    </source>
</evidence>
<organism evidence="3 4">
    <name type="scientific">Faecalitalea cylindroides</name>
    <dbReference type="NCBI Taxonomy" id="39483"/>
    <lineage>
        <taxon>Bacteria</taxon>
        <taxon>Bacillati</taxon>
        <taxon>Bacillota</taxon>
        <taxon>Erysipelotrichia</taxon>
        <taxon>Erysipelotrichales</taxon>
        <taxon>Erysipelotrichaceae</taxon>
        <taxon>Faecalitalea</taxon>
    </lineage>
</organism>
<sequence length="263" mass="27565">MKLKNKVALITGASKGIGEGIAEVFAKEGANLILCARSASTKQIADTLAEKYNIKAIYVNCDVTKKADCQNAVDKGMETFGQIDILVSNAGVCKLGSFLETDDNDRDFHFNVNINGCWNISQAVLPGMVKQKHGSIVIMSSVTGYMVADPGEAAYATSKAALIGLTRALAREFAEEGIRVNAICPGYVDTPMAQSIAVQSDASNPESVKAGIAGATPLKRLATPLEIGDLAAFLASDESRYITGTQVVIDGGSTLPETISVGV</sequence>
<dbReference type="InterPro" id="IPR036291">
    <property type="entry name" value="NAD(P)-bd_dom_sf"/>
</dbReference>
<accession>A0A1Y4LWT5</accession>
<dbReference type="GO" id="GO:0016616">
    <property type="term" value="F:oxidoreductase activity, acting on the CH-OH group of donors, NAD or NADP as acceptor"/>
    <property type="evidence" value="ECO:0007669"/>
    <property type="project" value="TreeGrafter"/>
</dbReference>
<proteinExistence type="inferred from homology"/>
<gene>
    <name evidence="3" type="ORF">B5F14_06690</name>
</gene>
<dbReference type="EMBL" id="NFKM01000011">
    <property type="protein sequence ID" value="OUP60099.1"/>
    <property type="molecule type" value="Genomic_DNA"/>
</dbReference>
<evidence type="ECO:0000313" key="3">
    <source>
        <dbReference type="EMBL" id="OUP60099.1"/>
    </source>
</evidence>
<dbReference type="Proteomes" id="UP000195447">
    <property type="component" value="Unassembled WGS sequence"/>
</dbReference>
<dbReference type="PANTHER" id="PTHR42760">
    <property type="entry name" value="SHORT-CHAIN DEHYDROGENASES/REDUCTASES FAMILY MEMBER"/>
    <property type="match status" value="1"/>
</dbReference>